<gene>
    <name evidence="1" type="ORF">ERS852429_03759</name>
</gene>
<dbReference type="PROSITE" id="PS51257">
    <property type="entry name" value="PROKAR_LIPOPROTEIN"/>
    <property type="match status" value="1"/>
</dbReference>
<sequence length="584" mass="66977">MRSQIWKQMVWVFCLLFLMGSCVKHDIFQGEDPTVDPKEPTKEEEDYIAQFENFENIQVNISSQHEGTLYSIYYEYPYEEGSLVKDPYLIGKTPIHITLEVPKHVKKLYILRGDGELIESDVKDITISSGTKSSLRATNAISDEVLHLINNKYFPEKAYNVKSEDLYRCFDLKITETVFTSNFKKADIWLTYISDGGMSKGNSNMHGKIWFYTYPSEKMENLTLDDCTFYGKTNGTIQVIDFKMINQGENYIFYSKEEQPKAKTGEYTRIPLGRFDKGLNVGFVYRGTDRPQFSTPALNGPDNNKVPDNGTFSHNYVGHTLKYGNSSFKIEKNVANGFIHHIQEGDFEGNVLGMENRCPNYRAYDGDYNDMLCLIESNPVAIEPAEPVTPPVIESQTNKKGFLLFEDNYPNQGDFDFNDAVIYYSITAYTDKSTADVYAQLLAKGCTFHNQFGFKDANGLTPFFSDVNGYVNVRKFDKEPESGITKTLTYSSTQLIMPYIDNGKGPVSKNVKNTDLYPYVLDIPYSENKPFHWCIENKSIDNAYNFDQDYRKAHGDWYETPKDESLVIKFTTSDEEKKDPENKE</sequence>
<evidence type="ECO:0000313" key="2">
    <source>
        <dbReference type="Proteomes" id="UP000095591"/>
    </source>
</evidence>
<accession>A0A173VZD3</accession>
<dbReference type="EMBL" id="CYXP01000010">
    <property type="protein sequence ID" value="CUN31547.1"/>
    <property type="molecule type" value="Genomic_DNA"/>
</dbReference>
<dbReference type="RefSeq" id="WP_057319924.1">
    <property type="nucleotide sequence ID" value="NZ_CYXP01000010.1"/>
</dbReference>
<dbReference type="NCBIfam" id="TIGR04456">
    <property type="entry name" value="LruC_dom"/>
    <property type="match status" value="1"/>
</dbReference>
<evidence type="ECO:0000313" key="1">
    <source>
        <dbReference type="EMBL" id="CUN31547.1"/>
    </source>
</evidence>
<protein>
    <recommendedName>
        <fullName evidence="3">LruC domain-containing protein</fullName>
    </recommendedName>
</protein>
<evidence type="ECO:0008006" key="3">
    <source>
        <dbReference type="Google" id="ProtNLM"/>
    </source>
</evidence>
<dbReference type="AlphaFoldDB" id="A0A173VZD3"/>
<dbReference type="InterPro" id="IPR031025">
    <property type="entry name" value="LruC_dom"/>
</dbReference>
<reference evidence="1 2" key="1">
    <citation type="submission" date="2015-09" db="EMBL/GenBank/DDBJ databases">
        <authorList>
            <consortium name="Pathogen Informatics"/>
        </authorList>
    </citation>
    <scope>NUCLEOTIDE SEQUENCE [LARGE SCALE GENOMIC DNA]</scope>
    <source>
        <strain evidence="1 2">2789STDY5608872</strain>
    </source>
</reference>
<dbReference type="Proteomes" id="UP000095591">
    <property type="component" value="Unassembled WGS sequence"/>
</dbReference>
<organism evidence="1 2">
    <name type="scientific">Parabacteroides distasonis</name>
    <dbReference type="NCBI Taxonomy" id="823"/>
    <lineage>
        <taxon>Bacteria</taxon>
        <taxon>Pseudomonadati</taxon>
        <taxon>Bacteroidota</taxon>
        <taxon>Bacteroidia</taxon>
        <taxon>Bacteroidales</taxon>
        <taxon>Tannerellaceae</taxon>
        <taxon>Parabacteroides</taxon>
    </lineage>
</organism>
<name>A0A173VZD3_PARDI</name>
<proteinExistence type="predicted"/>